<gene>
    <name evidence="5" type="ORF">GCM10009682_19820</name>
</gene>
<sequence length="645" mass="69784">MKEMPRGLRRRRFFMGVLAVTVILGANTPPAWSYVSDYMRDKLINSNGYKSRFGHWDVIELPPDMRVNAIHAALLPSGRILLIAGSGNDTRQFAAGTFRTLVHDPSTGRTKLVPTPTDLFCAGHAFLPDGKLLVAGGTLRYEVLEPQVTKAAGLMVVKNGAPGGAPRVFPKGTEFVSPAGRKYVATAEFTVQPATKVKIRGGAKVTASTTSTWVESTEEGPGGVTAVRGNYKITGLAGLDRENIYGLNEKMTLDRQDFQGRRESYEFNPVTERYERVGDMAEQRWHPTLTGLSDGRIIAVSGLDGAGRVVPGISEVYDPRTKKWVVRKDLEQYFPTYPAIFQTAKPGVLFYSGSNSGYGPADQGRDPGFWDLRTNKLTLVPGLRDADMLETSGSAWVGPVQDQKMIVVGGGGVGDSPKSTARIDVVDLDEATPRFMPGPSLPQAARYPILVTLPDDTTLITNGSKGYRGRGASDNHNARIYHPDTNTLSYAADPTVGRDYHAAGLLLPDGRVITVGSNPLFTDKLDSQTAPFEQRLEVFTPAYLYQGGARPAINDGPLKLTWGATGAFTTSDPSQLVRARLLRPGASTHVTDVEQRSVAVEMTPTATGVTLTIPKEPTIVPPGPYLLFVTDKRGVPSVARWVQIG</sequence>
<dbReference type="InterPro" id="IPR014756">
    <property type="entry name" value="Ig_E-set"/>
</dbReference>
<evidence type="ECO:0000313" key="5">
    <source>
        <dbReference type="EMBL" id="GAA1798212.1"/>
    </source>
</evidence>
<feature type="domain" description="GlxA-like beta barrel" evidence="4">
    <location>
        <begin position="150"/>
        <end position="251"/>
    </location>
</feature>
<dbReference type="Pfam" id="PF09118">
    <property type="entry name" value="GO-like_E_set"/>
    <property type="match status" value="1"/>
</dbReference>
<dbReference type="Pfam" id="PF21110">
    <property type="entry name" value="GlxA"/>
    <property type="match status" value="1"/>
</dbReference>
<dbReference type="SUPFAM" id="SSF81296">
    <property type="entry name" value="E set domains"/>
    <property type="match status" value="1"/>
</dbReference>
<proteinExistence type="predicted"/>
<dbReference type="InterPro" id="IPR009880">
    <property type="entry name" value="Glyoxal_oxidase_N"/>
</dbReference>
<dbReference type="PANTHER" id="PTHR32208:SF21">
    <property type="entry name" value="LOW QUALITY PROTEIN: ALDEHYDE OXIDASE GLOX-LIKE"/>
    <property type="match status" value="1"/>
</dbReference>
<evidence type="ECO:0000256" key="1">
    <source>
        <dbReference type="ARBA" id="ARBA00022729"/>
    </source>
</evidence>
<dbReference type="PANTHER" id="PTHR32208">
    <property type="entry name" value="SECRETED PROTEIN-RELATED"/>
    <property type="match status" value="1"/>
</dbReference>
<dbReference type="InterPro" id="IPR015202">
    <property type="entry name" value="GO-like_E_set"/>
</dbReference>
<dbReference type="InterPro" id="IPR049305">
    <property type="entry name" value="GlxA-like_b-barrel"/>
</dbReference>
<organism evidence="5 6">
    <name type="scientific">Luedemannella flava</name>
    <dbReference type="NCBI Taxonomy" id="349316"/>
    <lineage>
        <taxon>Bacteria</taxon>
        <taxon>Bacillati</taxon>
        <taxon>Actinomycetota</taxon>
        <taxon>Actinomycetes</taxon>
        <taxon>Micromonosporales</taxon>
        <taxon>Micromonosporaceae</taxon>
        <taxon>Luedemannella</taxon>
    </lineage>
</organism>
<comment type="caution">
    <text evidence="5">The sequence shown here is derived from an EMBL/GenBank/DDBJ whole genome shotgun (WGS) entry which is preliminary data.</text>
</comment>
<dbReference type="InterPro" id="IPR037293">
    <property type="entry name" value="Gal_Oxidase_central_sf"/>
</dbReference>
<feature type="domain" description="Galactose oxidase-like Early set" evidence="3">
    <location>
        <begin position="550"/>
        <end position="644"/>
    </location>
</feature>
<dbReference type="RefSeq" id="WP_344128642.1">
    <property type="nucleotide sequence ID" value="NZ_BAAALT010000051.1"/>
</dbReference>
<reference evidence="6" key="1">
    <citation type="journal article" date="2019" name="Int. J. Syst. Evol. Microbiol.">
        <title>The Global Catalogue of Microorganisms (GCM) 10K type strain sequencing project: providing services to taxonomists for standard genome sequencing and annotation.</title>
        <authorList>
            <consortium name="The Broad Institute Genomics Platform"/>
            <consortium name="The Broad Institute Genome Sequencing Center for Infectious Disease"/>
            <person name="Wu L."/>
            <person name="Ma J."/>
        </authorList>
    </citation>
    <scope>NUCLEOTIDE SEQUENCE [LARGE SCALE GENOMIC DNA]</scope>
    <source>
        <strain evidence="6">JCM 13250</strain>
    </source>
</reference>
<keyword evidence="1" id="KW-0732">Signal</keyword>
<accession>A0ABP4XZH3</accession>
<dbReference type="Gene3D" id="2.130.10.80">
    <property type="entry name" value="Galactose oxidase/kelch, beta-propeller"/>
    <property type="match status" value="1"/>
</dbReference>
<dbReference type="InterPro" id="IPR013783">
    <property type="entry name" value="Ig-like_fold"/>
</dbReference>
<dbReference type="Gene3D" id="2.60.40.10">
    <property type="entry name" value="Immunoglobulins"/>
    <property type="match status" value="1"/>
</dbReference>
<protein>
    <submittedName>
        <fullName evidence="5">Kelch motif-containing protein</fullName>
    </submittedName>
</protein>
<evidence type="ECO:0000313" key="6">
    <source>
        <dbReference type="Proteomes" id="UP001500218"/>
    </source>
</evidence>
<evidence type="ECO:0000259" key="4">
    <source>
        <dbReference type="Pfam" id="PF21110"/>
    </source>
</evidence>
<dbReference type="CDD" id="cd02851">
    <property type="entry name" value="E_set_GO_C"/>
    <property type="match status" value="1"/>
</dbReference>
<feature type="domain" description="Glyoxal oxidase N-terminal" evidence="2">
    <location>
        <begin position="441"/>
        <end position="543"/>
    </location>
</feature>
<evidence type="ECO:0000259" key="2">
    <source>
        <dbReference type="Pfam" id="PF07250"/>
    </source>
</evidence>
<dbReference type="SUPFAM" id="SSF50965">
    <property type="entry name" value="Galactose oxidase, central domain"/>
    <property type="match status" value="1"/>
</dbReference>
<keyword evidence="6" id="KW-1185">Reference proteome</keyword>
<evidence type="ECO:0000259" key="3">
    <source>
        <dbReference type="Pfam" id="PF09118"/>
    </source>
</evidence>
<name>A0ABP4XZH3_9ACTN</name>
<dbReference type="Proteomes" id="UP001500218">
    <property type="component" value="Unassembled WGS sequence"/>
</dbReference>
<dbReference type="EMBL" id="BAAALT010000051">
    <property type="protein sequence ID" value="GAA1798212.1"/>
    <property type="molecule type" value="Genomic_DNA"/>
</dbReference>
<dbReference type="Pfam" id="PF07250">
    <property type="entry name" value="Glyoxal_oxid_N"/>
    <property type="match status" value="1"/>
</dbReference>
<dbReference type="InterPro" id="IPR011043">
    <property type="entry name" value="Gal_Oxase/kelch_b-propeller"/>
</dbReference>